<comment type="caution">
    <text evidence="1">The sequence shown here is derived from an EMBL/GenBank/DDBJ whole genome shotgun (WGS) entry which is preliminary data.</text>
</comment>
<dbReference type="RefSeq" id="WP_184752245.1">
    <property type="nucleotide sequence ID" value="NZ_BAABEK010000084.1"/>
</dbReference>
<accession>A0A7W7W6P0</accession>
<organism evidence="1 2">
    <name type="scientific">Streptosporangium album</name>
    <dbReference type="NCBI Taxonomy" id="47479"/>
    <lineage>
        <taxon>Bacteria</taxon>
        <taxon>Bacillati</taxon>
        <taxon>Actinomycetota</taxon>
        <taxon>Actinomycetes</taxon>
        <taxon>Streptosporangiales</taxon>
        <taxon>Streptosporangiaceae</taxon>
        <taxon>Streptosporangium</taxon>
    </lineage>
</organism>
<proteinExistence type="predicted"/>
<dbReference type="EMBL" id="JACHJU010000001">
    <property type="protein sequence ID" value="MBB4935971.1"/>
    <property type="molecule type" value="Genomic_DNA"/>
</dbReference>
<keyword evidence="2" id="KW-1185">Reference proteome</keyword>
<name>A0A7W7W6P0_9ACTN</name>
<dbReference type="AlphaFoldDB" id="A0A7W7W6P0"/>
<evidence type="ECO:0008006" key="3">
    <source>
        <dbReference type="Google" id="ProtNLM"/>
    </source>
</evidence>
<protein>
    <recommendedName>
        <fullName evidence="3">Albusnodin family lasso peptide</fullName>
    </recommendedName>
</protein>
<dbReference type="Proteomes" id="UP000534286">
    <property type="component" value="Unassembled WGS sequence"/>
</dbReference>
<gene>
    <name evidence="1" type="ORF">FHR32_000276</name>
</gene>
<dbReference type="NCBIfam" id="NF033525">
    <property type="entry name" value="lasso_albusnod"/>
    <property type="match status" value="1"/>
</dbReference>
<evidence type="ECO:0000313" key="2">
    <source>
        <dbReference type="Proteomes" id="UP000534286"/>
    </source>
</evidence>
<reference evidence="1 2" key="1">
    <citation type="submission" date="2020-08" db="EMBL/GenBank/DDBJ databases">
        <title>Sequencing the genomes of 1000 actinobacteria strains.</title>
        <authorList>
            <person name="Klenk H.-P."/>
        </authorList>
    </citation>
    <scope>NUCLEOTIDE SEQUENCE [LARGE SCALE GENOMIC DNA]</scope>
    <source>
        <strain evidence="1 2">DSM 43023</strain>
    </source>
</reference>
<evidence type="ECO:0000313" key="1">
    <source>
        <dbReference type="EMBL" id="MBB4935971.1"/>
    </source>
</evidence>
<sequence length="46" mass="4729">MESHLTSTTPDAPAADELALIGIGDVAALTEGQGKGSAEDKRRAYN</sequence>